<dbReference type="SUPFAM" id="SSF49265">
    <property type="entry name" value="Fibronectin type III"/>
    <property type="match status" value="1"/>
</dbReference>
<dbReference type="InterPro" id="IPR015914">
    <property type="entry name" value="PAPs_N"/>
</dbReference>
<evidence type="ECO:0000256" key="2">
    <source>
        <dbReference type="SAM" id="Phobius"/>
    </source>
</evidence>
<dbReference type="InterPro" id="IPR029052">
    <property type="entry name" value="Metallo-depent_PP-like"/>
</dbReference>
<keyword evidence="1" id="KW-0732">Signal</keyword>
<dbReference type="Pfam" id="PF18962">
    <property type="entry name" value="Por_Secre_tail"/>
    <property type="match status" value="1"/>
</dbReference>
<gene>
    <name evidence="6" type="ORF">ACFS5M_05335</name>
</gene>
<keyword evidence="2" id="KW-0812">Transmembrane</keyword>
<organism evidence="6 7">
    <name type="scientific">Lacinutrix iliipiscaria</name>
    <dbReference type="NCBI Taxonomy" id="1230532"/>
    <lineage>
        <taxon>Bacteria</taxon>
        <taxon>Pseudomonadati</taxon>
        <taxon>Bacteroidota</taxon>
        <taxon>Flavobacteriia</taxon>
        <taxon>Flavobacteriales</taxon>
        <taxon>Flavobacteriaceae</taxon>
        <taxon>Lacinutrix</taxon>
    </lineage>
</organism>
<proteinExistence type="predicted"/>
<dbReference type="Pfam" id="PF16656">
    <property type="entry name" value="Pur_ac_phosph_N"/>
    <property type="match status" value="1"/>
</dbReference>
<dbReference type="Gene3D" id="2.60.40.380">
    <property type="entry name" value="Purple acid phosphatase-like, N-terminal"/>
    <property type="match status" value="1"/>
</dbReference>
<dbReference type="Gene3D" id="3.60.21.10">
    <property type="match status" value="1"/>
</dbReference>
<dbReference type="PANTHER" id="PTHR22953">
    <property type="entry name" value="ACID PHOSPHATASE RELATED"/>
    <property type="match status" value="1"/>
</dbReference>
<dbReference type="SUPFAM" id="SSF49363">
    <property type="entry name" value="Purple acid phosphatase, N-terminal domain"/>
    <property type="match status" value="1"/>
</dbReference>
<evidence type="ECO:0000313" key="7">
    <source>
        <dbReference type="Proteomes" id="UP001597533"/>
    </source>
</evidence>
<dbReference type="Pfam" id="PF00149">
    <property type="entry name" value="Metallophos"/>
    <property type="match status" value="1"/>
</dbReference>
<name>A0ABW5WLF7_9FLAO</name>
<dbReference type="NCBIfam" id="TIGR04183">
    <property type="entry name" value="Por_Secre_tail"/>
    <property type="match status" value="1"/>
</dbReference>
<protein>
    <submittedName>
        <fullName evidence="6">Fibronectin type III domain-containing protein</fullName>
    </submittedName>
</protein>
<keyword evidence="2" id="KW-0472">Membrane</keyword>
<dbReference type="Gene3D" id="2.60.40.10">
    <property type="entry name" value="Immunoglobulins"/>
    <property type="match status" value="1"/>
</dbReference>
<dbReference type="Proteomes" id="UP001597533">
    <property type="component" value="Unassembled WGS sequence"/>
</dbReference>
<dbReference type="Gene3D" id="2.60.120.260">
    <property type="entry name" value="Galactose-binding domain-like"/>
    <property type="match status" value="1"/>
</dbReference>
<reference evidence="7" key="1">
    <citation type="journal article" date="2019" name="Int. J. Syst. Evol. Microbiol.">
        <title>The Global Catalogue of Microorganisms (GCM) 10K type strain sequencing project: providing services to taxonomists for standard genome sequencing and annotation.</title>
        <authorList>
            <consortium name="The Broad Institute Genomics Platform"/>
            <consortium name="The Broad Institute Genome Sequencing Center for Infectious Disease"/>
            <person name="Wu L."/>
            <person name="Ma J."/>
        </authorList>
    </citation>
    <scope>NUCLEOTIDE SEQUENCE [LARGE SCALE GENOMIC DNA]</scope>
    <source>
        <strain evidence="7">KCTC 32141</strain>
    </source>
</reference>
<dbReference type="SUPFAM" id="SSF56300">
    <property type="entry name" value="Metallo-dependent phosphatases"/>
    <property type="match status" value="1"/>
</dbReference>
<feature type="domain" description="Calcineurin-like phosphoesterase" evidence="3">
    <location>
        <begin position="130"/>
        <end position="332"/>
    </location>
</feature>
<sequence length="788" mass="87626">MFIPRFTHLKKVYTFLILIGYSFILNAQNIIVTPYLQNGSPNNMSIMWETDSANDGFLDWGIDAFTLTNTVTSISIAGEGSNRIHTATVSGLTADTKYYYKVRTSTGIISSLYTFKTHPTKNSEKALNLVAMSDMQRDSSRPNVFETIIDAGVIPVANANYTNGMEDIEAILIPGDLVATGTYASWRDSFLEPADGITPYVPMYPVPGNHEYYGTGISLFLDYITLPLNGSPSNPEEWWYKDLSNVRVIGLNSNSPSGDLLTQLNWLQTVLDDAGGDSTIDFVFAQLHHPYKSELWTPGELDFTGDVIGLLENFSTSYNKPSIHFFGHTHAYSRGQSRDHNHLWVNVATAGGAIDNWGEFPNADYEEFVLSEDEYGFVMLEVEAGTDPKFVLKRYSQGDQDTFENNTLSDEITIKRFDTAPETPIGLSPIGDIAVTCVNLKASSFNNGANTHQASHWQIVEGCDFSDPSVQDIWKQSTNWYNEINTQASDDLTDENSFSLAGNTSYCWRVRYRNENLTWSAWSTPVSINTVEGNYITSNLLLNPNAESGITNWTGDIESLISDECGSVPTYEGTHFFAVGGVCANEQTTGLAYQDIDVSTYASQIDAGSYQVEFSGYLRAWAGNNDLPELYVDFLDGTASFIGNTPTLSNTTPEWLLRIGYQTIPSGTRILRFVLKGNRLSGTDNDSYFDNLNLRLMEANCPTLSTVDATPKSTIKIYPNPTKDKLFYKSSIAFKNIEITDALGRVIYNTRFKSQDSYIDTSSFNTGLYIISFTNATSKHSFKFVKID</sequence>
<dbReference type="InterPro" id="IPR013783">
    <property type="entry name" value="Ig-like_fold"/>
</dbReference>
<dbReference type="InterPro" id="IPR026444">
    <property type="entry name" value="Secre_tail"/>
</dbReference>
<dbReference type="RefSeq" id="WP_183486550.1">
    <property type="nucleotide sequence ID" value="NZ_JBHUOV010000001.1"/>
</dbReference>
<dbReference type="PANTHER" id="PTHR22953:SF153">
    <property type="entry name" value="PURPLE ACID PHOSPHATASE"/>
    <property type="match status" value="1"/>
</dbReference>
<keyword evidence="2" id="KW-1133">Transmembrane helix</keyword>
<evidence type="ECO:0000259" key="4">
    <source>
        <dbReference type="Pfam" id="PF16656"/>
    </source>
</evidence>
<feature type="domain" description="Secretion system C-terminal sorting" evidence="5">
    <location>
        <begin position="717"/>
        <end position="783"/>
    </location>
</feature>
<evidence type="ECO:0000259" key="3">
    <source>
        <dbReference type="Pfam" id="PF00149"/>
    </source>
</evidence>
<accession>A0ABW5WLF7</accession>
<evidence type="ECO:0000313" key="6">
    <source>
        <dbReference type="EMBL" id="MFD2823081.1"/>
    </source>
</evidence>
<feature type="domain" description="Purple acid phosphatase N-terminal" evidence="4">
    <location>
        <begin position="36"/>
        <end position="117"/>
    </location>
</feature>
<dbReference type="InterPro" id="IPR008963">
    <property type="entry name" value="Purple_acid_Pase-like_N"/>
</dbReference>
<dbReference type="InterPro" id="IPR039331">
    <property type="entry name" value="PAPs-like"/>
</dbReference>
<keyword evidence="7" id="KW-1185">Reference proteome</keyword>
<evidence type="ECO:0000259" key="5">
    <source>
        <dbReference type="Pfam" id="PF18962"/>
    </source>
</evidence>
<comment type="caution">
    <text evidence="6">The sequence shown here is derived from an EMBL/GenBank/DDBJ whole genome shotgun (WGS) entry which is preliminary data.</text>
</comment>
<feature type="transmembrane region" description="Helical" evidence="2">
    <location>
        <begin position="12"/>
        <end position="36"/>
    </location>
</feature>
<dbReference type="InterPro" id="IPR036116">
    <property type="entry name" value="FN3_sf"/>
</dbReference>
<evidence type="ECO:0000256" key="1">
    <source>
        <dbReference type="ARBA" id="ARBA00022729"/>
    </source>
</evidence>
<dbReference type="EMBL" id="JBHUOV010000001">
    <property type="protein sequence ID" value="MFD2823081.1"/>
    <property type="molecule type" value="Genomic_DNA"/>
</dbReference>
<dbReference type="InterPro" id="IPR004843">
    <property type="entry name" value="Calcineurin-like_PHP"/>
</dbReference>